<dbReference type="InterPro" id="IPR009998">
    <property type="entry name" value="YfaZ"/>
</dbReference>
<dbReference type="Proteomes" id="UP001621714">
    <property type="component" value="Unassembled WGS sequence"/>
</dbReference>
<evidence type="ECO:0000313" key="3">
    <source>
        <dbReference type="Proteomes" id="UP001621714"/>
    </source>
</evidence>
<evidence type="ECO:0000256" key="1">
    <source>
        <dbReference type="SAM" id="SignalP"/>
    </source>
</evidence>
<evidence type="ECO:0000313" key="2">
    <source>
        <dbReference type="EMBL" id="MFK7160275.1"/>
    </source>
</evidence>
<protein>
    <submittedName>
        <fullName evidence="2">YfaZ family outer membrane protein</fullName>
    </submittedName>
</protein>
<dbReference type="Pfam" id="PF07437">
    <property type="entry name" value="YfaZ"/>
    <property type="match status" value="1"/>
</dbReference>
<feature type="signal peptide" evidence="1">
    <location>
        <begin position="1"/>
        <end position="24"/>
    </location>
</feature>
<sequence>MQAKNILSSVTLASLLAIAGNTQAFSLSPGAVEANLNNETLQFEVERSFGGNLSLNAGFLYTEEHDAGSATLGQVGFQGVETDNRTYRAAIGARAYFYSTPDSDTGSALAFGGLFYHVIPGAQRLSAGGYGWIAPKVTSFGSTEQFYEAGGRVAYRVIQNTDVFAGYRYTYLKRDDGFDESFESGPHLGFRINF</sequence>
<keyword evidence="1" id="KW-0732">Signal</keyword>
<name>A0ABW8PVG7_9GAMM</name>
<reference evidence="2 3" key="1">
    <citation type="submission" date="2024-02" db="EMBL/GenBank/DDBJ databases">
        <title>Marinospirillum sp. MEB 164 isolated from Lonar lake sediment.</title>
        <authorList>
            <person name="Joshi A."/>
            <person name="Thite S."/>
        </authorList>
    </citation>
    <scope>NUCLEOTIDE SEQUENCE [LARGE SCALE GENOMIC DNA]</scope>
    <source>
        <strain evidence="2 3">MEB164</strain>
    </source>
</reference>
<gene>
    <name evidence="2" type="ORF">V6U78_04405</name>
</gene>
<accession>A0ABW8PVG7</accession>
<feature type="chain" id="PRO_5047267809" evidence="1">
    <location>
        <begin position="25"/>
        <end position="194"/>
    </location>
</feature>
<dbReference type="RefSeq" id="WP_405337655.1">
    <property type="nucleotide sequence ID" value="NZ_JBANFI010000002.1"/>
</dbReference>
<proteinExistence type="predicted"/>
<keyword evidence="3" id="KW-1185">Reference proteome</keyword>
<comment type="caution">
    <text evidence="2">The sequence shown here is derived from an EMBL/GenBank/DDBJ whole genome shotgun (WGS) entry which is preliminary data.</text>
</comment>
<dbReference type="EMBL" id="JBANFI010000002">
    <property type="protein sequence ID" value="MFK7160275.1"/>
    <property type="molecule type" value="Genomic_DNA"/>
</dbReference>
<organism evidence="2 3">
    <name type="scientific">Marinospirillum alkalitolerans</name>
    <dbReference type="NCBI Taxonomy" id="3123374"/>
    <lineage>
        <taxon>Bacteria</taxon>
        <taxon>Pseudomonadati</taxon>
        <taxon>Pseudomonadota</taxon>
        <taxon>Gammaproteobacteria</taxon>
        <taxon>Oceanospirillales</taxon>
        <taxon>Oceanospirillaceae</taxon>
        <taxon>Marinospirillum</taxon>
    </lineage>
</organism>